<evidence type="ECO:0000313" key="4">
    <source>
        <dbReference type="Proteomes" id="UP000236395"/>
    </source>
</evidence>
<proteinExistence type="predicted"/>
<evidence type="ECO:0000256" key="1">
    <source>
        <dbReference type="SAM" id="Coils"/>
    </source>
</evidence>
<dbReference type="AlphaFoldDB" id="A0A2K4ALZ0"/>
<feature type="coiled-coil region" evidence="1">
    <location>
        <begin position="220"/>
        <end position="247"/>
    </location>
</feature>
<evidence type="ECO:0000313" key="3">
    <source>
        <dbReference type="EMBL" id="PNZ51106.1"/>
    </source>
</evidence>
<reference evidence="2 5" key="2">
    <citation type="submission" date="2020-10" db="EMBL/GenBank/DDBJ databases">
        <title>Phenotypic and genomic profiling of Staphylococcus argenteus in Canada and the United States and recommendations for clinical result reporting.</title>
        <authorList>
            <person name="Eshaghi A."/>
            <person name="Bommersbach C."/>
            <person name="Zitterman S."/>
            <person name="Burnham C.-A.D."/>
            <person name="Patel R."/>
            <person name="Schuetz A.N."/>
            <person name="Patel S.N."/>
            <person name="Kus J.V."/>
        </authorList>
    </citation>
    <scope>NUCLEOTIDE SEQUENCE [LARGE SCALE GENOMIC DNA]</scope>
    <source>
        <strain evidence="2 5">DSM 28300</strain>
    </source>
</reference>
<dbReference type="Pfam" id="PF19952">
    <property type="entry name" value="DUF6414"/>
    <property type="match status" value="1"/>
</dbReference>
<keyword evidence="5" id="KW-1185">Reference proteome</keyword>
<dbReference type="EMBL" id="PPQS01000008">
    <property type="protein sequence ID" value="PNZ51106.1"/>
    <property type="molecule type" value="Genomic_DNA"/>
</dbReference>
<sequence length="272" mass="31835">MSKEIFMKYSKIIVFDIDTALDMLDQENEGRLEYFERTTKSKAFKLLGDVLGGLNKEQVDVNMRAIMKLEFDKHITKELTNTVKTDFISKIESKINDFNLKYIQDYNLYILEGTTTYLKTLVPVTKVIKDFSKLQNGNEFENIEFTKMEELIDEMKSYHEFVAYKANSYKIIRVNPKHLRSDYKLSDLRNMKMNIVGVVIGETTINDIMFDAIMESDDQKIEGNLQIKNLEDQIDNINNDRKSEKYQNNIKLNNFDKNKKVEIIDVIIAGIK</sequence>
<reference evidence="3 4" key="1">
    <citation type="submission" date="2017-08" db="EMBL/GenBank/DDBJ databases">
        <title>Draft genome sequences of 64 type strains of genus Staph aureus.</title>
        <authorList>
            <person name="Cole K."/>
            <person name="Golubchik T."/>
            <person name="Russell J."/>
            <person name="Foster D."/>
            <person name="Llewelyn M."/>
            <person name="Wilson D."/>
            <person name="Crook D."/>
            <person name="Paul J."/>
        </authorList>
    </citation>
    <scope>NUCLEOTIDE SEQUENCE [LARGE SCALE GENOMIC DNA]</scope>
    <source>
        <strain evidence="3 4">DSM 28300</strain>
    </source>
</reference>
<dbReference type="Proteomes" id="UP000596960">
    <property type="component" value="Unassembled WGS sequence"/>
</dbReference>
<dbReference type="Proteomes" id="UP000236395">
    <property type="component" value="Unassembled WGS sequence"/>
</dbReference>
<dbReference type="InterPro" id="IPR045633">
    <property type="entry name" value="DUF6414"/>
</dbReference>
<organism evidence="3 4">
    <name type="scientific">Staphylococcus schweitzeri</name>
    <dbReference type="NCBI Taxonomy" id="1654388"/>
    <lineage>
        <taxon>Bacteria</taxon>
        <taxon>Bacillati</taxon>
        <taxon>Bacillota</taxon>
        <taxon>Bacilli</taxon>
        <taxon>Bacillales</taxon>
        <taxon>Staphylococcaceae</taxon>
        <taxon>Staphylococcus</taxon>
    </lineage>
</organism>
<name>A0A2K4ALZ0_9STAP</name>
<dbReference type="RefSeq" id="WP_047551245.1">
    <property type="nucleotide sequence ID" value="NZ_CBCSFW010000014.1"/>
</dbReference>
<evidence type="ECO:0000313" key="2">
    <source>
        <dbReference type="EMBL" id="MBE2129613.1"/>
    </source>
</evidence>
<gene>
    <name evidence="3" type="ORF">CD116_01985</name>
    <name evidence="2" type="ORF">ILQ21_11200</name>
</gene>
<protein>
    <submittedName>
        <fullName evidence="3">Uncharacterized protein</fullName>
    </submittedName>
</protein>
<dbReference type="GeneID" id="98346526"/>
<comment type="caution">
    <text evidence="3">The sequence shown here is derived from an EMBL/GenBank/DDBJ whole genome shotgun (WGS) entry which is preliminary data.</text>
</comment>
<keyword evidence="1" id="KW-0175">Coiled coil</keyword>
<accession>A0A2K4ALZ0</accession>
<evidence type="ECO:0000313" key="5">
    <source>
        <dbReference type="Proteomes" id="UP000596960"/>
    </source>
</evidence>
<dbReference type="EMBL" id="JADAMT010000017">
    <property type="protein sequence ID" value="MBE2129613.1"/>
    <property type="molecule type" value="Genomic_DNA"/>
</dbReference>